<organism evidence="12 13">
    <name type="scientific">Fictibacillus enclensis</name>
    <dbReference type="NCBI Taxonomy" id="1017270"/>
    <lineage>
        <taxon>Bacteria</taxon>
        <taxon>Bacillati</taxon>
        <taxon>Bacillota</taxon>
        <taxon>Bacilli</taxon>
        <taxon>Bacillales</taxon>
        <taxon>Fictibacillaceae</taxon>
        <taxon>Fictibacillus</taxon>
    </lineage>
</organism>
<comment type="subunit">
    <text evidence="9 10">Homodimer and homohexamer; in equilibrium.</text>
</comment>
<dbReference type="EMBL" id="LNQN01000001">
    <property type="protein sequence ID" value="KSU85005.1"/>
    <property type="molecule type" value="Genomic_DNA"/>
</dbReference>
<gene>
    <name evidence="10" type="primary">pyrR</name>
    <name evidence="12" type="ORF">AS030_05635</name>
</gene>
<dbReference type="PANTHER" id="PTHR11608:SF0">
    <property type="entry name" value="BIFUNCTIONAL PROTEIN PYRR"/>
    <property type="match status" value="1"/>
</dbReference>
<evidence type="ECO:0000256" key="3">
    <source>
        <dbReference type="ARBA" id="ARBA00022676"/>
    </source>
</evidence>
<sequence length="178" mass="19763">MQKAVIMDDQAIRRGLTRIAHEIIERNKGIDDVVLVGIKTRGEFLAKRLAERIENIEGKAVKVGDIDITLYRDDLKVKTENLEPELKGTDIPDITNQKVILVDDVLYTGRTVRAAMDAVMDLGRPASIQLAVLIDRGHRELPIRADFIGKNVPTSNTEIITASLAEVDGTDEVSIHEK</sequence>
<evidence type="ECO:0000256" key="7">
    <source>
        <dbReference type="ARBA" id="ARBA00053556"/>
    </source>
</evidence>
<dbReference type="Pfam" id="PF00156">
    <property type="entry name" value="Pribosyltran"/>
    <property type="match status" value="1"/>
</dbReference>
<dbReference type="OrthoDB" id="9802227at2"/>
<dbReference type="GO" id="GO:0006353">
    <property type="term" value="P:DNA-templated transcription termination"/>
    <property type="evidence" value="ECO:0007669"/>
    <property type="project" value="UniProtKB-UniRule"/>
</dbReference>
<keyword evidence="3 10" id="KW-0328">Glycosyltransferase</keyword>
<proteinExistence type="inferred from homology"/>
<protein>
    <recommendedName>
        <fullName evidence="10">Bifunctional protein PyrR</fullName>
    </recommendedName>
    <domain>
        <recommendedName>
            <fullName evidence="10">Pyrimidine operon regulatory protein</fullName>
        </recommendedName>
    </domain>
    <domain>
        <recommendedName>
            <fullName evidence="10">Uracil phosphoribosyltransferase</fullName>
            <shortName evidence="10">UPRTase</shortName>
            <ecNumber evidence="10">2.4.2.9</ecNumber>
        </recommendedName>
    </domain>
</protein>
<dbReference type="NCBIfam" id="NF003548">
    <property type="entry name" value="PRK05205.1-4"/>
    <property type="match status" value="1"/>
</dbReference>
<dbReference type="RefSeq" id="WP_061969299.1">
    <property type="nucleotide sequence ID" value="NZ_FMAV01000001.1"/>
</dbReference>
<evidence type="ECO:0000313" key="13">
    <source>
        <dbReference type="Proteomes" id="UP000054099"/>
    </source>
</evidence>
<dbReference type="InterPro" id="IPR000836">
    <property type="entry name" value="PRTase_dom"/>
</dbReference>
<evidence type="ECO:0000259" key="11">
    <source>
        <dbReference type="Pfam" id="PF00156"/>
    </source>
</evidence>
<dbReference type="Gene3D" id="3.40.50.2020">
    <property type="match status" value="1"/>
</dbReference>
<evidence type="ECO:0000256" key="9">
    <source>
        <dbReference type="ARBA" id="ARBA00063792"/>
    </source>
</evidence>
<dbReference type="PANTHER" id="PTHR11608">
    <property type="entry name" value="BIFUNCTIONAL PROTEIN PYRR"/>
    <property type="match status" value="1"/>
</dbReference>
<feature type="domain" description="Phosphoribosyltransferase" evidence="11">
    <location>
        <begin position="8"/>
        <end position="150"/>
    </location>
</feature>
<keyword evidence="5 10" id="KW-0805">Transcription regulation</keyword>
<evidence type="ECO:0000256" key="8">
    <source>
        <dbReference type="ARBA" id="ARBA00056018"/>
    </source>
</evidence>
<dbReference type="FunFam" id="3.40.50.2020:FF:000020">
    <property type="entry name" value="Bifunctional protein PyrR"/>
    <property type="match status" value="1"/>
</dbReference>
<dbReference type="AlphaFoldDB" id="A0A0V8JDH6"/>
<dbReference type="NCBIfam" id="NF003547">
    <property type="entry name" value="PRK05205.1-3"/>
    <property type="match status" value="1"/>
</dbReference>
<comment type="function">
    <text evidence="7 10">Regulates transcriptional attenuation of the pyrimidine nucleotide (pyr) operon by binding in a uridine-dependent manner to specific sites on pyr mRNA. This disrupts an antiterminator hairpin in the RNA and favors formation of a downstream transcription terminator, leading to a reduced expression of downstream genes.</text>
</comment>
<evidence type="ECO:0000256" key="5">
    <source>
        <dbReference type="ARBA" id="ARBA00023015"/>
    </source>
</evidence>
<feature type="short sequence motif" description="PRPP-binding" evidence="10">
    <location>
        <begin position="99"/>
        <end position="111"/>
    </location>
</feature>
<keyword evidence="10" id="KW-0694">RNA-binding</keyword>
<keyword evidence="6 10" id="KW-0804">Transcription</keyword>
<dbReference type="InterPro" id="IPR029057">
    <property type="entry name" value="PRTase-like"/>
</dbReference>
<evidence type="ECO:0000256" key="1">
    <source>
        <dbReference type="ARBA" id="ARBA00005565"/>
    </source>
</evidence>
<dbReference type="GO" id="GO:0003723">
    <property type="term" value="F:RNA binding"/>
    <property type="evidence" value="ECO:0007669"/>
    <property type="project" value="UniProtKB-UniRule"/>
</dbReference>
<comment type="similarity">
    <text evidence="1 10">Belongs to the purine/pyrimidine phosphoribosyltransferase family. PyrR subfamily.</text>
</comment>
<keyword evidence="4 10" id="KW-0808">Transferase</keyword>
<evidence type="ECO:0000256" key="6">
    <source>
        <dbReference type="ARBA" id="ARBA00023163"/>
    </source>
</evidence>
<dbReference type="NCBIfam" id="NF003549">
    <property type="entry name" value="PRK05205.1-5"/>
    <property type="match status" value="1"/>
</dbReference>
<comment type="function">
    <text evidence="8 10">Also displays a weak uracil phosphoribosyltransferase activity which is not physiologically significant.</text>
</comment>
<evidence type="ECO:0000313" key="12">
    <source>
        <dbReference type="EMBL" id="KSU85005.1"/>
    </source>
</evidence>
<evidence type="ECO:0000256" key="4">
    <source>
        <dbReference type="ARBA" id="ARBA00022679"/>
    </source>
</evidence>
<evidence type="ECO:0000256" key="2">
    <source>
        <dbReference type="ARBA" id="ARBA00022472"/>
    </source>
</evidence>
<dbReference type="Proteomes" id="UP000054099">
    <property type="component" value="Unassembled WGS sequence"/>
</dbReference>
<dbReference type="InterPro" id="IPR050137">
    <property type="entry name" value="PyrR_bifunctional"/>
</dbReference>
<keyword evidence="13" id="KW-1185">Reference proteome</keyword>
<dbReference type="CDD" id="cd06223">
    <property type="entry name" value="PRTases_typeI"/>
    <property type="match status" value="1"/>
</dbReference>
<name>A0A0V8JDH6_9BACL</name>
<dbReference type="HAMAP" id="MF_01219">
    <property type="entry name" value="PyrR"/>
    <property type="match status" value="1"/>
</dbReference>
<dbReference type="GO" id="GO:0004845">
    <property type="term" value="F:uracil phosphoribosyltransferase activity"/>
    <property type="evidence" value="ECO:0007669"/>
    <property type="project" value="UniProtKB-UniRule"/>
</dbReference>
<comment type="catalytic activity">
    <reaction evidence="10">
        <text>UMP + diphosphate = 5-phospho-alpha-D-ribose 1-diphosphate + uracil</text>
        <dbReference type="Rhea" id="RHEA:13017"/>
        <dbReference type="ChEBI" id="CHEBI:17568"/>
        <dbReference type="ChEBI" id="CHEBI:33019"/>
        <dbReference type="ChEBI" id="CHEBI:57865"/>
        <dbReference type="ChEBI" id="CHEBI:58017"/>
        <dbReference type="EC" id="2.4.2.9"/>
    </reaction>
</comment>
<keyword evidence="2 10" id="KW-0806">Transcription termination</keyword>
<evidence type="ECO:0000256" key="10">
    <source>
        <dbReference type="HAMAP-Rule" id="MF_01219"/>
    </source>
</evidence>
<dbReference type="SUPFAM" id="SSF53271">
    <property type="entry name" value="PRTase-like"/>
    <property type="match status" value="1"/>
</dbReference>
<dbReference type="EC" id="2.4.2.9" evidence="10"/>
<accession>A0A0V8JDH6</accession>
<comment type="caution">
    <text evidence="12">The sequence shown here is derived from an EMBL/GenBank/DDBJ whole genome shotgun (WGS) entry which is preliminary data.</text>
</comment>
<dbReference type="InterPro" id="IPR023050">
    <property type="entry name" value="PyrR"/>
</dbReference>
<reference evidence="12 13" key="1">
    <citation type="journal article" date="2014" name="Antonie Van Leeuwenhoek">
        <title>Fictibacillus enclensis sp. nov., isolated from marine sediment.</title>
        <authorList>
            <person name="Dastager S.G."/>
            <person name="Mawlankar R."/>
            <person name="Srinivasan K."/>
            <person name="Tang S.K."/>
            <person name="Lee J.C."/>
            <person name="Ramana V.V."/>
            <person name="Shouche Y.S."/>
        </authorList>
    </citation>
    <scope>NUCLEOTIDE SEQUENCE [LARGE SCALE GENOMIC DNA]</scope>
    <source>
        <strain evidence="12 13">NIO-1003</strain>
    </source>
</reference>